<gene>
    <name evidence="2" type="ORF">AKAME5_002526900</name>
</gene>
<feature type="region of interest" description="Disordered" evidence="1">
    <location>
        <begin position="1"/>
        <end position="70"/>
    </location>
</feature>
<dbReference type="AlphaFoldDB" id="A0AAD3NK56"/>
<evidence type="ECO:0000256" key="1">
    <source>
        <dbReference type="SAM" id="MobiDB-lite"/>
    </source>
</evidence>
<feature type="compositionally biased region" description="Acidic residues" evidence="1">
    <location>
        <begin position="20"/>
        <end position="30"/>
    </location>
</feature>
<reference evidence="2" key="1">
    <citation type="submission" date="2022-08" db="EMBL/GenBank/DDBJ databases">
        <title>Genome sequencing of akame (Lates japonicus).</title>
        <authorList>
            <person name="Hashiguchi Y."/>
            <person name="Takahashi H."/>
        </authorList>
    </citation>
    <scope>NUCLEOTIDE SEQUENCE</scope>
    <source>
        <strain evidence="2">Kochi</strain>
    </source>
</reference>
<proteinExistence type="predicted"/>
<sequence>METQGEKKRLWGEKLQGESEKDDEEEEEEDEHKPLDSTLSYTETVPPLFSSPPHIMPRDYTDTGTSSARPPADIASLVQRCLPSSAHAAMPYPAYGASISATHQARPLPRPAHNARPHPAAMTRAATAILGLTIPQPRRRRNSSSSSSSSTTDTQEIGRIDLESWVTMNGSQAAKQALEEALPAMCTGPL</sequence>
<name>A0AAD3NK56_LATJO</name>
<protein>
    <submittedName>
        <fullName evidence="2">Mothers against decapentaplegic homolog 6-like protein</fullName>
    </submittedName>
</protein>
<dbReference type="EMBL" id="BRZM01001900">
    <property type="protein sequence ID" value="GLD73943.1"/>
    <property type="molecule type" value="Genomic_DNA"/>
</dbReference>
<keyword evidence="3" id="KW-1185">Reference proteome</keyword>
<dbReference type="Proteomes" id="UP001279410">
    <property type="component" value="Unassembled WGS sequence"/>
</dbReference>
<feature type="region of interest" description="Disordered" evidence="1">
    <location>
        <begin position="131"/>
        <end position="157"/>
    </location>
</feature>
<evidence type="ECO:0000313" key="3">
    <source>
        <dbReference type="Proteomes" id="UP001279410"/>
    </source>
</evidence>
<comment type="caution">
    <text evidence="2">The sequence shown here is derived from an EMBL/GenBank/DDBJ whole genome shotgun (WGS) entry which is preliminary data.</text>
</comment>
<evidence type="ECO:0000313" key="2">
    <source>
        <dbReference type="EMBL" id="GLD73943.1"/>
    </source>
</evidence>
<accession>A0AAD3NK56</accession>
<feature type="compositionally biased region" description="Basic and acidic residues" evidence="1">
    <location>
        <begin position="1"/>
        <end position="19"/>
    </location>
</feature>
<organism evidence="2 3">
    <name type="scientific">Lates japonicus</name>
    <name type="common">Japanese lates</name>
    <dbReference type="NCBI Taxonomy" id="270547"/>
    <lineage>
        <taxon>Eukaryota</taxon>
        <taxon>Metazoa</taxon>
        <taxon>Chordata</taxon>
        <taxon>Craniata</taxon>
        <taxon>Vertebrata</taxon>
        <taxon>Euteleostomi</taxon>
        <taxon>Actinopterygii</taxon>
        <taxon>Neopterygii</taxon>
        <taxon>Teleostei</taxon>
        <taxon>Neoteleostei</taxon>
        <taxon>Acanthomorphata</taxon>
        <taxon>Carangaria</taxon>
        <taxon>Carangaria incertae sedis</taxon>
        <taxon>Centropomidae</taxon>
        <taxon>Lates</taxon>
    </lineage>
</organism>